<protein>
    <recommendedName>
        <fullName evidence="2">Fibronectin type-III domain-containing protein</fullName>
    </recommendedName>
</protein>
<dbReference type="PANTHER" id="PTHR36220">
    <property type="entry name" value="UNNAMED PRODUCT"/>
    <property type="match status" value="1"/>
</dbReference>
<dbReference type="Gene3D" id="2.130.10.130">
    <property type="entry name" value="Integrin alpha, N-terminal"/>
    <property type="match status" value="2"/>
</dbReference>
<dbReference type="Pfam" id="PF00041">
    <property type="entry name" value="fn3"/>
    <property type="match status" value="1"/>
</dbReference>
<sequence>MFLYRVKKLHFMFFLSLLMGMTLLGCAAENKSQSELRSDGNFSAPLPKSLNAANVTESNLIVEIIIDPEKEPQDRRRLQNLVVDSETKAFSGEIQGAIPAGPHTFRLVFTLNDPIYGEIEVAVSGDVDTEVIANQDTPVDFGTAAMIFTDTDGDSRTNLEELEQGWDPKLAAPAAPQNISAIPGDQEVNLTWDAVDGAESYTVYWSDTGNVTTADTAISSLSTESFSHSGLANGTTYSYIISALGPGGEGLVSIRLNRIPSSEALQPPSVPSGPILTAAGNQEIELAWMPVPNVSYSIYRSTAPNVTTQDTRITENAVTPYTDIGLTNGTIYYYIITATSAGGESAPSVEVSDTPNVPLPAAPQGFTATPGSREVTLLWESVANVQSYIIYSNITGSVTTEDTAIASVTDTSFTHTGLSNGTTYYYIVTALVSGGESASSTEISVIPNFSAEAVQKLLAPDAQPEDRFGHSVSISGDYAIVGAPFEGGDTVDPSNNAGAAYIFQRTGANTWDTGTKITALDPQAGDLFGQSVSISEDYAIVGASSTDGGTGDPPTPNKPDAGAIYIFERTGDNSWGTGIRITPLDAQARDRFGESVSISGDYVIVGAYSADGGAGDSVSSAGAAYIFQRTGVKDWDVGTKIIALNAQFSDWFGFSVSINGDYAIVGAPFEGSDTADVSNNPGAAYIFQRTGVNDWDAGTKITAQVAQPGDRFGFSVSISGNYAIVGAEFEDGDDPPNTNDAGAAHIFQRTGANTWDAGTKITAPDAQNLDRFGGSVSISGDYAIVGAYWEDGDAPNTNSAGAAYIFQRTGTNSWDTGTKIAAPDAQASDQFGSSVSISGDYAIVGARLEDGSNGDPDTGTAYIY</sequence>
<evidence type="ECO:0000313" key="3">
    <source>
        <dbReference type="EMBL" id="VAX32081.1"/>
    </source>
</evidence>
<dbReference type="Gene3D" id="2.60.40.10">
    <property type="entry name" value="Immunoglobulins"/>
    <property type="match status" value="3"/>
</dbReference>
<dbReference type="PROSITE" id="PS51257">
    <property type="entry name" value="PROKAR_LIPOPROTEIN"/>
    <property type="match status" value="1"/>
</dbReference>
<keyword evidence="1" id="KW-0732">Signal</keyword>
<feature type="domain" description="Fibronectin type-III" evidence="2">
    <location>
        <begin position="270"/>
        <end position="358"/>
    </location>
</feature>
<gene>
    <name evidence="3" type="ORF">MNBD_NITROSPIRAE01-1886</name>
</gene>
<dbReference type="CDD" id="cd00063">
    <property type="entry name" value="FN3"/>
    <property type="match status" value="3"/>
</dbReference>
<dbReference type="InterPro" id="IPR036116">
    <property type="entry name" value="FN3_sf"/>
</dbReference>
<organism evidence="3">
    <name type="scientific">hydrothermal vent metagenome</name>
    <dbReference type="NCBI Taxonomy" id="652676"/>
    <lineage>
        <taxon>unclassified sequences</taxon>
        <taxon>metagenomes</taxon>
        <taxon>ecological metagenomes</taxon>
    </lineage>
</organism>
<dbReference type="EMBL" id="UOGF01000081">
    <property type="protein sequence ID" value="VAX32081.1"/>
    <property type="molecule type" value="Genomic_DNA"/>
</dbReference>
<evidence type="ECO:0000256" key="1">
    <source>
        <dbReference type="ARBA" id="ARBA00022729"/>
    </source>
</evidence>
<accession>A0A3B1CZS8</accession>
<dbReference type="PROSITE" id="PS50853">
    <property type="entry name" value="FN3"/>
    <property type="match status" value="3"/>
</dbReference>
<feature type="domain" description="Fibronectin type-III" evidence="2">
    <location>
        <begin position="359"/>
        <end position="453"/>
    </location>
</feature>
<dbReference type="InterPro" id="IPR028994">
    <property type="entry name" value="Integrin_alpha_N"/>
</dbReference>
<name>A0A3B1CZS8_9ZZZZ</name>
<dbReference type="InterPro" id="IPR013783">
    <property type="entry name" value="Ig-like_fold"/>
</dbReference>
<reference evidence="3" key="1">
    <citation type="submission" date="2018-06" db="EMBL/GenBank/DDBJ databases">
        <authorList>
            <person name="Zhirakovskaya E."/>
        </authorList>
    </citation>
    <scope>NUCLEOTIDE SEQUENCE</scope>
</reference>
<dbReference type="SUPFAM" id="SSF49265">
    <property type="entry name" value="Fibronectin type III"/>
    <property type="match status" value="2"/>
</dbReference>
<dbReference type="AlphaFoldDB" id="A0A3B1CZS8"/>
<dbReference type="SUPFAM" id="SSF69318">
    <property type="entry name" value="Integrin alpha N-terminal domain"/>
    <property type="match status" value="2"/>
</dbReference>
<dbReference type="InterPro" id="IPR013517">
    <property type="entry name" value="FG-GAP"/>
</dbReference>
<dbReference type="SMART" id="SM00060">
    <property type="entry name" value="FN3"/>
    <property type="match status" value="3"/>
</dbReference>
<proteinExistence type="predicted"/>
<feature type="domain" description="Fibronectin type-III" evidence="2">
    <location>
        <begin position="172"/>
        <end position="264"/>
    </location>
</feature>
<dbReference type="Pfam" id="PF14312">
    <property type="entry name" value="FG-GAP_2"/>
    <property type="match status" value="7"/>
</dbReference>
<dbReference type="InterPro" id="IPR003961">
    <property type="entry name" value="FN3_dom"/>
</dbReference>
<dbReference type="PANTHER" id="PTHR36220:SF1">
    <property type="entry name" value="GAMMA TUBULIN COMPLEX COMPONENT C-TERMINAL DOMAIN-CONTAINING PROTEIN"/>
    <property type="match status" value="1"/>
</dbReference>
<evidence type="ECO:0000259" key="2">
    <source>
        <dbReference type="PROSITE" id="PS50853"/>
    </source>
</evidence>